<name>H2ZES0_CIOSA</name>
<reference evidence="2" key="1">
    <citation type="submission" date="2003-08" db="EMBL/GenBank/DDBJ databases">
        <authorList>
            <person name="Birren B."/>
            <person name="Nusbaum C."/>
            <person name="Abebe A."/>
            <person name="Abouelleil A."/>
            <person name="Adekoya E."/>
            <person name="Ait-zahra M."/>
            <person name="Allen N."/>
            <person name="Allen T."/>
            <person name="An P."/>
            <person name="Anderson M."/>
            <person name="Anderson S."/>
            <person name="Arachchi H."/>
            <person name="Armbruster J."/>
            <person name="Bachantsang P."/>
            <person name="Baldwin J."/>
            <person name="Barry A."/>
            <person name="Bayul T."/>
            <person name="Blitshsteyn B."/>
            <person name="Bloom T."/>
            <person name="Blye J."/>
            <person name="Boguslavskiy L."/>
            <person name="Borowsky M."/>
            <person name="Boukhgalter B."/>
            <person name="Brunache A."/>
            <person name="Butler J."/>
            <person name="Calixte N."/>
            <person name="Calvo S."/>
            <person name="Camarata J."/>
            <person name="Campo K."/>
            <person name="Chang J."/>
            <person name="Cheshatsang Y."/>
            <person name="Citroen M."/>
            <person name="Collymore A."/>
            <person name="Considine T."/>
            <person name="Cook A."/>
            <person name="Cooke P."/>
            <person name="Corum B."/>
            <person name="Cuomo C."/>
            <person name="David R."/>
            <person name="Dawoe T."/>
            <person name="Degray S."/>
            <person name="Dodge S."/>
            <person name="Dooley K."/>
            <person name="Dorje P."/>
            <person name="Dorjee K."/>
            <person name="Dorris L."/>
            <person name="Duffey N."/>
            <person name="Dupes A."/>
            <person name="Elkins T."/>
            <person name="Engels R."/>
            <person name="Erickson J."/>
            <person name="Farina A."/>
            <person name="Faro S."/>
            <person name="Ferreira P."/>
            <person name="Fischer H."/>
            <person name="Fitzgerald M."/>
            <person name="Foley K."/>
            <person name="Gage D."/>
            <person name="Galagan J."/>
            <person name="Gearin G."/>
            <person name="Gnerre S."/>
            <person name="Gnirke A."/>
            <person name="Goyette A."/>
            <person name="Graham J."/>
            <person name="Grandbois E."/>
            <person name="Gyaltsen K."/>
            <person name="Hafez N."/>
            <person name="Hagopian D."/>
            <person name="Hagos B."/>
            <person name="Hall J."/>
            <person name="Hatcher B."/>
            <person name="Heller A."/>
            <person name="Higgins H."/>
            <person name="Honan T."/>
            <person name="Horn A."/>
            <person name="Houde N."/>
            <person name="Hughes L."/>
            <person name="Hulme W."/>
            <person name="Husby E."/>
            <person name="Iliev I."/>
            <person name="Jaffe D."/>
            <person name="Jones C."/>
            <person name="Kamal M."/>
            <person name="Kamat A."/>
            <person name="Kamvysselis M."/>
            <person name="Karlsson E."/>
            <person name="Kells C."/>
            <person name="Kieu A."/>
            <person name="Kisner P."/>
            <person name="Kodira C."/>
            <person name="Kulbokas E."/>
            <person name="Labutti K."/>
            <person name="Lama D."/>
            <person name="Landers T."/>
            <person name="Leger J."/>
            <person name="Levine S."/>
            <person name="Lewis D."/>
            <person name="Lewis T."/>
            <person name="Lindblad-toh K."/>
            <person name="Liu X."/>
            <person name="Lokyitsang T."/>
            <person name="Lokyitsang Y."/>
            <person name="Lucien O."/>
            <person name="Lui A."/>
            <person name="Ma L.J."/>
            <person name="Mabbitt R."/>
            <person name="Macdonald J."/>
            <person name="Maclean C."/>
            <person name="Major J."/>
            <person name="Manning J."/>
            <person name="Marabella R."/>
            <person name="Maru K."/>
            <person name="Matthews C."/>
            <person name="Mauceli E."/>
            <person name="Mccarthy M."/>
            <person name="Mcdonough S."/>
            <person name="Mcghee T."/>
            <person name="Meldrim J."/>
            <person name="Meneus L."/>
            <person name="Mesirov J."/>
            <person name="Mihalev A."/>
            <person name="Mihova T."/>
            <person name="Mikkelsen T."/>
            <person name="Mlenga V."/>
            <person name="Moru K."/>
            <person name="Mozes J."/>
            <person name="Mulrain L."/>
            <person name="Munson G."/>
            <person name="Naylor J."/>
            <person name="Newes C."/>
            <person name="Nguyen C."/>
            <person name="Nguyen N."/>
            <person name="Nguyen T."/>
            <person name="Nicol R."/>
            <person name="Nielsen C."/>
            <person name="Nizzari M."/>
            <person name="Norbu C."/>
            <person name="Norbu N."/>
            <person name="O'donnell P."/>
            <person name="Okoawo O."/>
            <person name="O'leary S."/>
            <person name="Omotosho B."/>
            <person name="O'neill K."/>
            <person name="Osman S."/>
            <person name="Parker S."/>
            <person name="Perrin D."/>
            <person name="Phunkhang P."/>
            <person name="Piqani B."/>
            <person name="Purcell S."/>
            <person name="Rachupka T."/>
            <person name="Ramasamy U."/>
            <person name="Rameau R."/>
            <person name="Ray V."/>
            <person name="Raymond C."/>
            <person name="Retta R."/>
            <person name="Richardson S."/>
            <person name="Rise C."/>
            <person name="Rodriguez J."/>
            <person name="Rogers J."/>
            <person name="Rogov P."/>
            <person name="Rutman M."/>
            <person name="Schupbach R."/>
            <person name="Seaman C."/>
            <person name="Settipalli S."/>
            <person name="Sharpe T."/>
            <person name="Sheridan J."/>
            <person name="Sherpa N."/>
            <person name="Shi J."/>
            <person name="Smirnov S."/>
            <person name="Smith C."/>
            <person name="Sougnez C."/>
            <person name="Spencer B."/>
            <person name="Stalker J."/>
            <person name="Stange-thomann N."/>
            <person name="Stavropoulos S."/>
            <person name="Stetson K."/>
            <person name="Stone C."/>
            <person name="Stone S."/>
            <person name="Stubbs M."/>
            <person name="Talamas J."/>
            <person name="Tchuinga P."/>
            <person name="Tenzing P."/>
            <person name="Tesfaye S."/>
            <person name="Theodore J."/>
            <person name="Thoulutsang Y."/>
            <person name="Topham K."/>
            <person name="Towey S."/>
            <person name="Tsamla T."/>
            <person name="Tsomo N."/>
            <person name="Vallee D."/>
            <person name="Vassiliev H."/>
            <person name="Venkataraman V."/>
            <person name="Vinson J."/>
            <person name="Vo A."/>
            <person name="Wade C."/>
            <person name="Wang S."/>
            <person name="Wangchuk T."/>
            <person name="Wangdi T."/>
            <person name="Whittaker C."/>
            <person name="Wilkinson J."/>
            <person name="Wu Y."/>
            <person name="Wyman D."/>
            <person name="Yadav S."/>
            <person name="Yang S."/>
            <person name="Yang X."/>
            <person name="Yeager S."/>
            <person name="Yee E."/>
            <person name="Young G."/>
            <person name="Zainoun J."/>
            <person name="Zembeck L."/>
            <person name="Zimmer A."/>
            <person name="Zody M."/>
            <person name="Lander E."/>
        </authorList>
    </citation>
    <scope>NUCLEOTIDE SEQUENCE [LARGE SCALE GENOMIC DNA]</scope>
</reference>
<reference evidence="1" key="2">
    <citation type="submission" date="2025-08" db="UniProtKB">
        <authorList>
            <consortium name="Ensembl"/>
        </authorList>
    </citation>
    <scope>IDENTIFICATION</scope>
</reference>
<proteinExistence type="predicted"/>
<dbReference type="InParanoid" id="H2ZES0"/>
<accession>H2ZES0</accession>
<evidence type="ECO:0000313" key="1">
    <source>
        <dbReference type="Ensembl" id="ENSCSAVP00000016086.1"/>
    </source>
</evidence>
<evidence type="ECO:0000313" key="2">
    <source>
        <dbReference type="Proteomes" id="UP000007875"/>
    </source>
</evidence>
<keyword evidence="2" id="KW-1185">Reference proteome</keyword>
<sequence length="28" mass="3179">NWTSSRTLKDYNDSLRGSIENTSCKSCL</sequence>
<dbReference type="HOGENOM" id="CLU_3414172_0_0_1"/>
<reference evidence="1" key="3">
    <citation type="submission" date="2025-09" db="UniProtKB">
        <authorList>
            <consortium name="Ensembl"/>
        </authorList>
    </citation>
    <scope>IDENTIFICATION</scope>
</reference>
<protein>
    <submittedName>
        <fullName evidence="1">Uncharacterized protein</fullName>
    </submittedName>
</protein>
<organism evidence="1 2">
    <name type="scientific">Ciona savignyi</name>
    <name type="common">Pacific transparent sea squirt</name>
    <dbReference type="NCBI Taxonomy" id="51511"/>
    <lineage>
        <taxon>Eukaryota</taxon>
        <taxon>Metazoa</taxon>
        <taxon>Chordata</taxon>
        <taxon>Tunicata</taxon>
        <taxon>Ascidiacea</taxon>
        <taxon>Phlebobranchia</taxon>
        <taxon>Cionidae</taxon>
        <taxon>Ciona</taxon>
    </lineage>
</organism>
<dbReference type="Proteomes" id="UP000007875">
    <property type="component" value="Unassembled WGS sequence"/>
</dbReference>
<dbReference type="Ensembl" id="ENSCSAVT00000016266.1">
    <property type="protein sequence ID" value="ENSCSAVP00000016086.1"/>
    <property type="gene ID" value="ENSCSAVG00000009471.1"/>
</dbReference>
<dbReference type="AlphaFoldDB" id="H2ZES0"/>